<evidence type="ECO:0000259" key="2">
    <source>
        <dbReference type="Pfam" id="PF12965"/>
    </source>
</evidence>
<feature type="region of interest" description="Disordered" evidence="1">
    <location>
        <begin position="348"/>
        <end position="385"/>
    </location>
</feature>
<feature type="domain" description="DUF3854" evidence="2">
    <location>
        <begin position="163"/>
        <end position="284"/>
    </location>
</feature>
<name>A0A1Z4NCD4_9CYAN</name>
<feature type="region of interest" description="Disordered" evidence="1">
    <location>
        <begin position="1143"/>
        <end position="1165"/>
    </location>
</feature>
<sequence>MNDNTPNHYPNNLTPAEYHELAFGSAIHPALIERNFIHLAGEAVFSSLFISNAIPRKNAGRVTDGFLKQYQHATDGGLWISGLDPQNNWQPMEWGRFKPSLPRIDQEKGKPVKYESPPKTPNRVTYFDVPNCIWDLVAQRYNIKRYHSPLALRLQDRLNPRLFWEWVQRHPEIPIILCEGEKKAASLLSLGFVAIALPGIWNGRVGKKDFDERLHPDLMPLAQKGRKFIILFDYETKLKTRWSVFQATVRTGKTIEAVGCHCEVALLPGPEKGVDDFVVARGEKADELLSAIVDDAKSLQDYQRSYFQKHRGLSSKYKPHITVNVKYLTQALSVQGVGEDEVGFSFMSHSPTVAKSPNPKGSSHPESPIATTPKGESKPHSHDSQSFLLPQSGLVVLWSDMGTGKTELMRHWRIAHPDKRFLNNGHRVNLLKNLAERLNTEMYSDLGYTGLAKATALSITIDSLHKLNTQALTYGCVFIDEACQYLTHLLHSKTCKEYRAQILEVLEYIVYNAPLVVIADAHMDDVTVDFFRAMRPVGEKPLIIKNEWKNGDRPIYWYEGDDSSALVAQISAALMMGQKIMVVSDSKRFIKKLEQSLSMSVRVEDSDEQDLGVGEESTASPTTPYTSDGSLGESFSPITEETRVHNSASHRSQPQREPLAPIPTHGTTPQKSNPRPLKVWAIHSENSGSEENVAFIKDITNAVKGLDALLTSPSLGTGVDIPNYHFDAVFGVFHGVSQTATECAQQLYRYRPKVPIHVWVAQRPPFGYLDTNATKIKERLLQTNEMTAFLLRIDRETGSRGAEKDWALDAYCQIMASRHQSINNLRADLRELLTEMGNQIIPMGAEEDKLAQERLKNAAAALDTAYYAAVAKAKDISKSEYRQRTSKDYLTPSEVFECEKFRILDAYGMPVTPLLVEKDNSGRLSRAIAHLEAILKEPEGTIVDARTGRQYPSPPKIVADKDLQERFHLPLCMDWGNYSARWLARFNLGLHDILKRLVAGEEVTAHDPDLLRMTDIAKYCAPHVKAILGFTVPSNCQPIWLLGVLLEQLGLKLVDRKVGPRGKQVKHFSLAPEELNFAYAVINHRASKRAQKEERARQAALDQQRYQAAMQARYGEQCVAGVPPVEATAFPEGVLEEYPKGVAPPTDPVSTPPHNGIEEPPLSGVDTKVESINFGDCEPEDGENTPIKACVELLREGIKNGVTAVKAILSSWSEERRWCAVLLLEEIAAAELRKLEQIIPNFYVWLSL</sequence>
<feature type="compositionally biased region" description="Polar residues" evidence="1">
    <location>
        <begin position="617"/>
        <end position="629"/>
    </location>
</feature>
<dbReference type="AlphaFoldDB" id="A0A1Z4NCD4"/>
<dbReference type="KEGG" id="ttq:NIES37_73730"/>
<evidence type="ECO:0000256" key="1">
    <source>
        <dbReference type="SAM" id="MobiDB-lite"/>
    </source>
</evidence>
<dbReference type="PANTHER" id="PTHR34985">
    <property type="entry name" value="SLR0554 PROTEIN"/>
    <property type="match status" value="1"/>
</dbReference>
<dbReference type="PANTHER" id="PTHR34985:SF1">
    <property type="entry name" value="SLR0554 PROTEIN"/>
    <property type="match status" value="1"/>
</dbReference>
<protein>
    <recommendedName>
        <fullName evidence="2">DUF3854 domain-containing protein</fullName>
    </recommendedName>
</protein>
<dbReference type="InterPro" id="IPR034154">
    <property type="entry name" value="TOPRIM_DnaG/twinkle"/>
</dbReference>
<reference evidence="3 4" key="1">
    <citation type="submission" date="2017-06" db="EMBL/GenBank/DDBJ databases">
        <title>Genome sequencing of cyanobaciteial culture collection at National Institute for Environmental Studies (NIES).</title>
        <authorList>
            <person name="Hirose Y."/>
            <person name="Shimura Y."/>
            <person name="Fujisawa T."/>
            <person name="Nakamura Y."/>
            <person name="Kawachi M."/>
        </authorList>
    </citation>
    <scope>NUCLEOTIDE SEQUENCE [LARGE SCALE GENOMIC DNA]</scope>
    <source>
        <strain evidence="3 4">NIES-37</strain>
        <plasmid evidence="4">Plasmid5 dna</plasmid>
    </source>
</reference>
<organism evidence="3 4">
    <name type="scientific">Tolypothrix tenuis PCC 7101</name>
    <dbReference type="NCBI Taxonomy" id="231146"/>
    <lineage>
        <taxon>Bacteria</taxon>
        <taxon>Bacillati</taxon>
        <taxon>Cyanobacteriota</taxon>
        <taxon>Cyanophyceae</taxon>
        <taxon>Nostocales</taxon>
        <taxon>Tolypothrichaceae</taxon>
        <taxon>Tolypothrix</taxon>
    </lineage>
</organism>
<dbReference type="SUPFAM" id="SSF52540">
    <property type="entry name" value="P-loop containing nucleoside triphosphate hydrolases"/>
    <property type="match status" value="1"/>
</dbReference>
<proteinExistence type="predicted"/>
<dbReference type="Proteomes" id="UP000218785">
    <property type="component" value="Plasmid plasmid5"/>
</dbReference>
<keyword evidence="4" id="KW-1185">Reference proteome</keyword>
<dbReference type="InterPro" id="IPR027417">
    <property type="entry name" value="P-loop_NTPase"/>
</dbReference>
<gene>
    <name evidence="3" type="ORF">NIES37_73730</name>
</gene>
<accession>A0A1Z4NCD4</accession>
<geneLocation type="plasmid" evidence="4">
    <name>Plasmid5 dna</name>
</geneLocation>
<keyword evidence="3" id="KW-0614">Plasmid</keyword>
<dbReference type="RefSeq" id="WP_096585733.1">
    <property type="nucleotide sequence ID" value="NZ_CAWNJS010000006.1"/>
</dbReference>
<feature type="region of interest" description="Disordered" evidence="1">
    <location>
        <begin position="601"/>
        <end position="676"/>
    </location>
</feature>
<dbReference type="InterPro" id="IPR024385">
    <property type="entry name" value="DUF3854"/>
</dbReference>
<evidence type="ECO:0000313" key="3">
    <source>
        <dbReference type="EMBL" id="BAZ03360.1"/>
    </source>
</evidence>
<evidence type="ECO:0000313" key="4">
    <source>
        <dbReference type="Proteomes" id="UP000218785"/>
    </source>
</evidence>
<dbReference type="CDD" id="cd01029">
    <property type="entry name" value="TOPRIM_primases"/>
    <property type="match status" value="1"/>
</dbReference>
<feature type="compositionally biased region" description="Polar residues" evidence="1">
    <location>
        <begin position="348"/>
        <end position="365"/>
    </location>
</feature>
<dbReference type="EMBL" id="AP018253">
    <property type="protein sequence ID" value="BAZ03360.1"/>
    <property type="molecule type" value="Genomic_DNA"/>
</dbReference>
<dbReference type="Pfam" id="PF12965">
    <property type="entry name" value="DUF3854"/>
    <property type="match status" value="1"/>
</dbReference>